<evidence type="ECO:0000313" key="3">
    <source>
        <dbReference type="Proteomes" id="UP000037069"/>
    </source>
</evidence>
<dbReference type="SMART" id="SM00513">
    <property type="entry name" value="SAP"/>
    <property type="match status" value="1"/>
</dbReference>
<sequence>MKFEELKVVKLKRELSKLELPTAGNKAELQKRLIDEFKRRDIDIGTYEFEYKDETDEQHGLKQNFKAEVQESSKANFTEFKTEIQEMSEVINNRVDRIDRKVADLETNIDKKKWPP</sequence>
<reference evidence="2 3" key="1">
    <citation type="journal article" date="2015" name="Nat. Commun.">
        <title>Lucilia cuprina genome unlocks parasitic fly biology to underpin future interventions.</title>
        <authorList>
            <person name="Anstead C.A."/>
            <person name="Korhonen P.K."/>
            <person name="Young N.D."/>
            <person name="Hall R.S."/>
            <person name="Jex A.R."/>
            <person name="Murali S.C."/>
            <person name="Hughes D.S."/>
            <person name="Lee S.F."/>
            <person name="Perry T."/>
            <person name="Stroehlein A.J."/>
            <person name="Ansell B.R."/>
            <person name="Breugelmans B."/>
            <person name="Hofmann A."/>
            <person name="Qu J."/>
            <person name="Dugan S."/>
            <person name="Lee S.L."/>
            <person name="Chao H."/>
            <person name="Dinh H."/>
            <person name="Han Y."/>
            <person name="Doddapaneni H.V."/>
            <person name="Worley K.C."/>
            <person name="Muzny D.M."/>
            <person name="Ioannidis P."/>
            <person name="Waterhouse R.M."/>
            <person name="Zdobnov E.M."/>
            <person name="James P.J."/>
            <person name="Bagnall N.H."/>
            <person name="Kotze A.C."/>
            <person name="Gibbs R.A."/>
            <person name="Richards S."/>
            <person name="Batterham P."/>
            <person name="Gasser R.B."/>
        </authorList>
    </citation>
    <scope>NUCLEOTIDE SEQUENCE [LARGE SCALE GENOMIC DNA]</scope>
    <source>
        <strain evidence="2 3">LS</strain>
        <tissue evidence="2">Full body</tissue>
    </source>
</reference>
<dbReference type="AlphaFoldDB" id="A0A0L0C3N7"/>
<dbReference type="SUPFAM" id="SSF68906">
    <property type="entry name" value="SAP domain"/>
    <property type="match status" value="1"/>
</dbReference>
<dbReference type="Gene3D" id="1.10.720.30">
    <property type="entry name" value="SAP domain"/>
    <property type="match status" value="1"/>
</dbReference>
<evidence type="ECO:0000313" key="2">
    <source>
        <dbReference type="EMBL" id="KNC26089.1"/>
    </source>
</evidence>
<feature type="domain" description="SAP" evidence="1">
    <location>
        <begin position="3"/>
        <end position="37"/>
    </location>
</feature>
<proteinExistence type="predicted"/>
<accession>A0A0L0C3N7</accession>
<keyword evidence="3" id="KW-1185">Reference proteome</keyword>
<name>A0A0L0C3N7_LUCCU</name>
<dbReference type="EMBL" id="JRES01001020">
    <property type="protein sequence ID" value="KNC26089.1"/>
    <property type="molecule type" value="Genomic_DNA"/>
</dbReference>
<dbReference type="InterPro" id="IPR003034">
    <property type="entry name" value="SAP_dom"/>
</dbReference>
<dbReference type="Pfam" id="PF02037">
    <property type="entry name" value="SAP"/>
    <property type="match status" value="1"/>
</dbReference>
<evidence type="ECO:0000259" key="1">
    <source>
        <dbReference type="PROSITE" id="PS50800"/>
    </source>
</evidence>
<comment type="caution">
    <text evidence="2">The sequence shown here is derived from an EMBL/GenBank/DDBJ whole genome shotgun (WGS) entry which is preliminary data.</text>
</comment>
<dbReference type="PROSITE" id="PS50800">
    <property type="entry name" value="SAP"/>
    <property type="match status" value="1"/>
</dbReference>
<gene>
    <name evidence="2" type="ORF">FF38_05400</name>
</gene>
<dbReference type="Proteomes" id="UP000037069">
    <property type="component" value="Unassembled WGS sequence"/>
</dbReference>
<organism evidence="2 3">
    <name type="scientific">Lucilia cuprina</name>
    <name type="common">Green bottle fly</name>
    <name type="synonym">Australian sheep blowfly</name>
    <dbReference type="NCBI Taxonomy" id="7375"/>
    <lineage>
        <taxon>Eukaryota</taxon>
        <taxon>Metazoa</taxon>
        <taxon>Ecdysozoa</taxon>
        <taxon>Arthropoda</taxon>
        <taxon>Hexapoda</taxon>
        <taxon>Insecta</taxon>
        <taxon>Pterygota</taxon>
        <taxon>Neoptera</taxon>
        <taxon>Endopterygota</taxon>
        <taxon>Diptera</taxon>
        <taxon>Brachycera</taxon>
        <taxon>Muscomorpha</taxon>
        <taxon>Oestroidea</taxon>
        <taxon>Calliphoridae</taxon>
        <taxon>Luciliinae</taxon>
        <taxon>Lucilia</taxon>
    </lineage>
</organism>
<dbReference type="InterPro" id="IPR036361">
    <property type="entry name" value="SAP_dom_sf"/>
</dbReference>
<protein>
    <recommendedName>
        <fullName evidence="1">SAP domain-containing protein</fullName>
    </recommendedName>
</protein>